<dbReference type="SUPFAM" id="SSF54928">
    <property type="entry name" value="RNA-binding domain, RBD"/>
    <property type="match status" value="1"/>
</dbReference>
<organism evidence="2 3">
    <name type="scientific">Lactuca saligna</name>
    <name type="common">Willowleaf lettuce</name>
    <dbReference type="NCBI Taxonomy" id="75948"/>
    <lineage>
        <taxon>Eukaryota</taxon>
        <taxon>Viridiplantae</taxon>
        <taxon>Streptophyta</taxon>
        <taxon>Embryophyta</taxon>
        <taxon>Tracheophyta</taxon>
        <taxon>Spermatophyta</taxon>
        <taxon>Magnoliopsida</taxon>
        <taxon>eudicotyledons</taxon>
        <taxon>Gunneridae</taxon>
        <taxon>Pentapetalae</taxon>
        <taxon>asterids</taxon>
        <taxon>campanulids</taxon>
        <taxon>Asterales</taxon>
        <taxon>Asteraceae</taxon>
        <taxon>Cichorioideae</taxon>
        <taxon>Cichorieae</taxon>
        <taxon>Lactucinae</taxon>
        <taxon>Lactuca</taxon>
    </lineage>
</organism>
<proteinExistence type="predicted"/>
<feature type="domain" description="RRM" evidence="1">
    <location>
        <begin position="28"/>
        <end position="77"/>
    </location>
</feature>
<dbReference type="GO" id="GO:0003723">
    <property type="term" value="F:RNA binding"/>
    <property type="evidence" value="ECO:0007669"/>
    <property type="project" value="InterPro"/>
</dbReference>
<dbReference type="Gene3D" id="3.30.70.330">
    <property type="match status" value="1"/>
</dbReference>
<dbReference type="InterPro" id="IPR000504">
    <property type="entry name" value="RRM_dom"/>
</dbReference>
<evidence type="ECO:0000313" key="3">
    <source>
        <dbReference type="Proteomes" id="UP001177003"/>
    </source>
</evidence>
<dbReference type="InterPro" id="IPR012677">
    <property type="entry name" value="Nucleotide-bd_a/b_plait_sf"/>
</dbReference>
<dbReference type="Pfam" id="PF00076">
    <property type="entry name" value="RRM_1"/>
    <property type="match status" value="1"/>
</dbReference>
<reference evidence="2" key="1">
    <citation type="submission" date="2023-04" db="EMBL/GenBank/DDBJ databases">
        <authorList>
            <person name="Vijverberg K."/>
            <person name="Xiong W."/>
            <person name="Schranz E."/>
        </authorList>
    </citation>
    <scope>NUCLEOTIDE SEQUENCE</scope>
</reference>
<evidence type="ECO:0000259" key="1">
    <source>
        <dbReference type="Pfam" id="PF00076"/>
    </source>
</evidence>
<dbReference type="CDD" id="cd00590">
    <property type="entry name" value="RRM_SF"/>
    <property type="match status" value="1"/>
</dbReference>
<name>A0AA35VY89_LACSI</name>
<sequence length="173" mass="18991">MVGNESGNRSRTQVGSRQLIEKVSSPFYVTNFPVDFGVKELWDACVKVGIVVDVYIAKKLSKLGKHFAFVRFIKVSDEKLLESKIRDIWLGSYHLFASVARFQQELDYTGLSNSHVHGDQVVSKLNGQGLGSYVTVVMGGKGMHGMKGPKPNVCTLSGKSVLKGFGVCENQGY</sequence>
<evidence type="ECO:0000313" key="2">
    <source>
        <dbReference type="EMBL" id="CAI9269548.1"/>
    </source>
</evidence>
<accession>A0AA35VY89</accession>
<keyword evidence="3" id="KW-1185">Reference proteome</keyword>
<gene>
    <name evidence="2" type="ORF">LSALG_LOCUS9919</name>
</gene>
<dbReference type="EMBL" id="OX465077">
    <property type="protein sequence ID" value="CAI9269548.1"/>
    <property type="molecule type" value="Genomic_DNA"/>
</dbReference>
<dbReference type="Proteomes" id="UP001177003">
    <property type="component" value="Chromosome 1"/>
</dbReference>
<dbReference type="AlphaFoldDB" id="A0AA35VY89"/>
<protein>
    <recommendedName>
        <fullName evidence="1">RRM domain-containing protein</fullName>
    </recommendedName>
</protein>
<dbReference type="InterPro" id="IPR035979">
    <property type="entry name" value="RBD_domain_sf"/>
</dbReference>